<protein>
    <submittedName>
        <fullName evidence="1">Phage tail protein domain-containing protein</fullName>
    </submittedName>
</protein>
<name>A0A1H6VF02_9EURY</name>
<organism evidence="1 2">
    <name type="scientific">Halohasta litchfieldiae</name>
    <dbReference type="NCBI Taxonomy" id="1073996"/>
    <lineage>
        <taxon>Archaea</taxon>
        <taxon>Methanobacteriati</taxon>
        <taxon>Methanobacteriota</taxon>
        <taxon>Stenosarchaea group</taxon>
        <taxon>Halobacteria</taxon>
        <taxon>Halobacteriales</taxon>
        <taxon>Haloferacaceae</taxon>
        <taxon>Halohasta</taxon>
    </lineage>
</organism>
<dbReference type="Proteomes" id="UP000198888">
    <property type="component" value="Unassembled WGS sequence"/>
</dbReference>
<keyword evidence="2" id="KW-1185">Reference proteome</keyword>
<dbReference type="Gene3D" id="2.120.10.30">
    <property type="entry name" value="TolB, C-terminal domain"/>
    <property type="match status" value="1"/>
</dbReference>
<dbReference type="OrthoDB" id="202878at2157"/>
<dbReference type="RefSeq" id="WP_089672930.1">
    <property type="nucleotide sequence ID" value="NZ_CP024845.1"/>
</dbReference>
<dbReference type="InterPro" id="IPR011042">
    <property type="entry name" value="6-blade_b-propeller_TolB-like"/>
</dbReference>
<accession>A0A2H4Q3M6</accession>
<dbReference type="GeneID" id="35003006"/>
<dbReference type="SUPFAM" id="SSF101898">
    <property type="entry name" value="NHL repeat"/>
    <property type="match status" value="1"/>
</dbReference>
<dbReference type="InterPro" id="IPR006521">
    <property type="entry name" value="Tail_protein_I"/>
</dbReference>
<dbReference type="NCBIfam" id="TIGR02242">
    <property type="entry name" value="tail_TIGR02242"/>
    <property type="match status" value="1"/>
</dbReference>
<accession>A0A1H6VF02</accession>
<dbReference type="KEGG" id="hae:halTADL_2223"/>
<evidence type="ECO:0000313" key="1">
    <source>
        <dbReference type="EMBL" id="SEJ01554.1"/>
    </source>
</evidence>
<evidence type="ECO:0000313" key="2">
    <source>
        <dbReference type="Proteomes" id="UP000198888"/>
    </source>
</evidence>
<dbReference type="Pfam" id="PF09684">
    <property type="entry name" value="Tail_P2_I"/>
    <property type="match status" value="1"/>
</dbReference>
<dbReference type="AlphaFoldDB" id="A0A1H6VF02"/>
<dbReference type="STRING" id="1073996.SAMN05444271_11642"/>
<dbReference type="InterPro" id="IPR011748">
    <property type="entry name" value="Unchr_phage_tail-like"/>
</dbReference>
<dbReference type="EMBL" id="FNYR01000016">
    <property type="protein sequence ID" value="SEJ01554.1"/>
    <property type="molecule type" value="Genomic_DNA"/>
</dbReference>
<reference evidence="1 2" key="1">
    <citation type="submission" date="2016-10" db="EMBL/GenBank/DDBJ databases">
        <authorList>
            <person name="de Groot N.N."/>
        </authorList>
    </citation>
    <scope>NUCLEOTIDE SEQUENCE [LARGE SCALE GENOMIC DNA]</scope>
    <source>
        <strain evidence="1 2">DSM 22187</strain>
    </source>
</reference>
<sequence length="724" mass="78164">MEFSAATTLTTTDWRQWAGRNTAVSGGGIELAAEPLLTVDRLESSTIDIAVDADGVYYTLRSSAAVYRHDDQRSVEHRLWSAEGSDLAAPRAICVSDGRLSVVDETGTLAVISTRLQQPIGTIETDVSEPVTIAAAGGSLYLLDTASESVQALQTDSTTATVCDSLSRPLDMTVDERGSIYVLEAQATHKEVEKQAATGELLAGRILAGRQRRIRKLAPDGECDPGLFPLSEFETVDGEPVTPTRLGTAVDAPLLVTGQTELDDQTVVGDLDPETSTLRERTRLDGGCRVFRTPVANSDGTSYAVVGDANRCCRLVPTETYTRGAGDRYRGCAYRQFDAGSPIQWHRLTVDREAPTASTRLRLSYLASDDPSPLDEPLSSATGLGQSLLVDHGIDTVWELLSYEPAGLAALSDELTVGDAEKCLDTALDAAETALSGQWQTVESTSTDVLLSEATGQYLTVRLELLGTPTASPRVNSVRAFWPRQSSLQYLPELYRTDETSGTFLEQLLSVFDVLFSDIEREVESVTQYLDPAAVPAEGLPWLAEWIGVDTPTEWPIAATRELLAAGPELHSKRATRDGLREMLGIYLRHLSPPKTPPADWMVPSGSSGPSTADLSGVDHGLCILEPQDLDAIESTVHRDAYKTHLPTQRSVAVYAGPFDEPDHREAVEAIIREETPAHVQGSLVELEPAFTLGADSFLGSNTRLSERQLELGETPLGNTAVLD</sequence>
<proteinExistence type="predicted"/>
<gene>
    <name evidence="1" type="ORF">SAMN05444271_11642</name>
</gene>